<sequence length="233" mass="25198">MPVLQFKNQNIAVNTLWPKTSIYTAATAMLAGDPEVAQANSRRPTIMADAAYAILNKPQSFTGNFCIDEEILRGEGVTDFDQYLYKKGVEPMLDFFLPEKYYDGSATLFSTGGATAGASDPTKGSGLDKLFNKVKTLLTDELVQNTKGLFVFQVKEGGEYYIDLKNGSGGAGKGSPSGKADVTFVANEQTLVEMFKGDLKPIAAFMSGKLKLKGDMGKAMKLEKLMKEAQGKL</sequence>
<name>A0A1V9X3C7_9ACAR</name>
<evidence type="ECO:0000256" key="3">
    <source>
        <dbReference type="ARBA" id="ARBA00023002"/>
    </source>
</evidence>
<feature type="domain" description="SCP2" evidence="4">
    <location>
        <begin position="132"/>
        <end position="227"/>
    </location>
</feature>
<evidence type="ECO:0000256" key="1">
    <source>
        <dbReference type="ARBA" id="ARBA00006484"/>
    </source>
</evidence>
<keyword evidence="3" id="KW-0560">Oxidoreductase</keyword>
<dbReference type="PANTHER" id="PTHR42808:SF3">
    <property type="entry name" value="HYDROXYSTEROID DEHYDROGENASE-LIKE PROTEIN 2"/>
    <property type="match status" value="1"/>
</dbReference>
<dbReference type="Gene3D" id="3.40.50.720">
    <property type="entry name" value="NAD(P)-binding Rossmann-like Domain"/>
    <property type="match status" value="1"/>
</dbReference>
<dbReference type="GO" id="GO:0016491">
    <property type="term" value="F:oxidoreductase activity"/>
    <property type="evidence" value="ECO:0007669"/>
    <property type="project" value="UniProtKB-KW"/>
</dbReference>
<dbReference type="PANTHER" id="PTHR42808">
    <property type="entry name" value="HYDROXYSTEROID DEHYDROGENASE-LIKE PROTEIN 2"/>
    <property type="match status" value="1"/>
</dbReference>
<protein>
    <submittedName>
        <fullName evidence="5">Hydroxysteroid dehydrogenase protein 2-like</fullName>
    </submittedName>
</protein>
<reference evidence="5 6" key="1">
    <citation type="journal article" date="2017" name="Gigascience">
        <title>Draft genome of the honey bee ectoparasitic mite, Tropilaelaps mercedesae, is shaped by the parasitic life history.</title>
        <authorList>
            <person name="Dong X."/>
            <person name="Armstrong S.D."/>
            <person name="Xia D."/>
            <person name="Makepeace B.L."/>
            <person name="Darby A.C."/>
            <person name="Kadowaki T."/>
        </authorList>
    </citation>
    <scope>NUCLEOTIDE SEQUENCE [LARGE SCALE GENOMIC DNA]</scope>
    <source>
        <strain evidence="5">Wuxi-XJTLU</strain>
    </source>
</reference>
<organism evidence="5 6">
    <name type="scientific">Tropilaelaps mercedesae</name>
    <dbReference type="NCBI Taxonomy" id="418985"/>
    <lineage>
        <taxon>Eukaryota</taxon>
        <taxon>Metazoa</taxon>
        <taxon>Ecdysozoa</taxon>
        <taxon>Arthropoda</taxon>
        <taxon>Chelicerata</taxon>
        <taxon>Arachnida</taxon>
        <taxon>Acari</taxon>
        <taxon>Parasitiformes</taxon>
        <taxon>Mesostigmata</taxon>
        <taxon>Gamasina</taxon>
        <taxon>Dermanyssoidea</taxon>
        <taxon>Laelapidae</taxon>
        <taxon>Tropilaelaps</taxon>
    </lineage>
</organism>
<evidence type="ECO:0000313" key="5">
    <source>
        <dbReference type="EMBL" id="OQR67772.1"/>
    </source>
</evidence>
<proteinExistence type="inferred from homology"/>
<accession>A0A1V9X3C7</accession>
<dbReference type="Pfam" id="PF02036">
    <property type="entry name" value="SCP2"/>
    <property type="match status" value="1"/>
</dbReference>
<evidence type="ECO:0000256" key="2">
    <source>
        <dbReference type="ARBA" id="ARBA00022857"/>
    </source>
</evidence>
<dbReference type="SUPFAM" id="SSF55718">
    <property type="entry name" value="SCP-like"/>
    <property type="match status" value="1"/>
</dbReference>
<dbReference type="InParanoid" id="A0A1V9X3C7"/>
<dbReference type="InterPro" id="IPR003033">
    <property type="entry name" value="SCP2_sterol-bd_dom"/>
</dbReference>
<dbReference type="Proteomes" id="UP000192247">
    <property type="component" value="Unassembled WGS sequence"/>
</dbReference>
<dbReference type="AlphaFoldDB" id="A0A1V9X3C7"/>
<dbReference type="EMBL" id="MNPL01027445">
    <property type="protein sequence ID" value="OQR67772.1"/>
    <property type="molecule type" value="Genomic_DNA"/>
</dbReference>
<evidence type="ECO:0000313" key="6">
    <source>
        <dbReference type="Proteomes" id="UP000192247"/>
    </source>
</evidence>
<keyword evidence="6" id="KW-1185">Reference proteome</keyword>
<evidence type="ECO:0000259" key="4">
    <source>
        <dbReference type="Pfam" id="PF02036"/>
    </source>
</evidence>
<dbReference type="InterPro" id="IPR051935">
    <property type="entry name" value="HSDL2"/>
</dbReference>
<dbReference type="STRING" id="418985.A0A1V9X3C7"/>
<comment type="caution">
    <text evidence="5">The sequence shown here is derived from an EMBL/GenBank/DDBJ whole genome shotgun (WGS) entry which is preliminary data.</text>
</comment>
<dbReference type="OrthoDB" id="5327538at2759"/>
<dbReference type="GO" id="GO:0005739">
    <property type="term" value="C:mitochondrion"/>
    <property type="evidence" value="ECO:0007669"/>
    <property type="project" value="TreeGrafter"/>
</dbReference>
<dbReference type="Gene3D" id="3.30.1050.10">
    <property type="entry name" value="SCP2 sterol-binding domain"/>
    <property type="match status" value="1"/>
</dbReference>
<gene>
    <name evidence="5" type="ORF">BIW11_13321</name>
</gene>
<dbReference type="InterPro" id="IPR036527">
    <property type="entry name" value="SCP2_sterol-bd_dom_sf"/>
</dbReference>
<comment type="similarity">
    <text evidence="1">Belongs to the short-chain dehydrogenases/reductases (SDR) family.</text>
</comment>
<keyword evidence="2" id="KW-0521">NADP</keyword>